<dbReference type="EMBL" id="GBRH01164489">
    <property type="protein sequence ID" value="JAE33407.1"/>
    <property type="molecule type" value="Transcribed_RNA"/>
</dbReference>
<reference evidence="2" key="2">
    <citation type="journal article" date="2015" name="Data Brief">
        <title>Shoot transcriptome of the giant reed, Arundo donax.</title>
        <authorList>
            <person name="Barrero R.A."/>
            <person name="Guerrero F.D."/>
            <person name="Moolhuijzen P."/>
            <person name="Goolsby J.A."/>
            <person name="Tidwell J."/>
            <person name="Bellgard S.E."/>
            <person name="Bellgard M.I."/>
        </authorList>
    </citation>
    <scope>NUCLEOTIDE SEQUENCE</scope>
    <source>
        <tissue evidence="2">Shoot tissue taken approximately 20 cm above the soil surface</tissue>
    </source>
</reference>
<evidence type="ECO:0000256" key="1">
    <source>
        <dbReference type="SAM" id="MobiDB-lite"/>
    </source>
</evidence>
<protein>
    <submittedName>
        <fullName evidence="2">Uncharacterized protein</fullName>
    </submittedName>
</protein>
<proteinExistence type="predicted"/>
<accession>A0A0A9H9H7</accession>
<evidence type="ECO:0000313" key="2">
    <source>
        <dbReference type="EMBL" id="JAE33407.1"/>
    </source>
</evidence>
<name>A0A0A9H9H7_ARUDO</name>
<feature type="compositionally biased region" description="Low complexity" evidence="1">
    <location>
        <begin position="1"/>
        <end position="15"/>
    </location>
</feature>
<feature type="region of interest" description="Disordered" evidence="1">
    <location>
        <begin position="1"/>
        <end position="38"/>
    </location>
</feature>
<sequence>MSGTSSATRTRSTPPALAPTERRRPVSGSPPEGTSRSM</sequence>
<dbReference type="AlphaFoldDB" id="A0A0A9H9H7"/>
<organism evidence="2">
    <name type="scientific">Arundo donax</name>
    <name type="common">Giant reed</name>
    <name type="synonym">Donax arundinaceus</name>
    <dbReference type="NCBI Taxonomy" id="35708"/>
    <lineage>
        <taxon>Eukaryota</taxon>
        <taxon>Viridiplantae</taxon>
        <taxon>Streptophyta</taxon>
        <taxon>Embryophyta</taxon>
        <taxon>Tracheophyta</taxon>
        <taxon>Spermatophyta</taxon>
        <taxon>Magnoliopsida</taxon>
        <taxon>Liliopsida</taxon>
        <taxon>Poales</taxon>
        <taxon>Poaceae</taxon>
        <taxon>PACMAD clade</taxon>
        <taxon>Arundinoideae</taxon>
        <taxon>Arundineae</taxon>
        <taxon>Arundo</taxon>
    </lineage>
</organism>
<reference evidence="2" key="1">
    <citation type="submission" date="2014-09" db="EMBL/GenBank/DDBJ databases">
        <authorList>
            <person name="Magalhaes I.L.F."/>
            <person name="Oliveira U."/>
            <person name="Santos F.R."/>
            <person name="Vidigal T.H.D.A."/>
            <person name="Brescovit A.D."/>
            <person name="Santos A.J."/>
        </authorList>
    </citation>
    <scope>NUCLEOTIDE SEQUENCE</scope>
    <source>
        <tissue evidence="2">Shoot tissue taken approximately 20 cm above the soil surface</tissue>
    </source>
</reference>